<dbReference type="EMBL" id="QHBU01000181">
    <property type="protein sequence ID" value="PZR79937.1"/>
    <property type="molecule type" value="Genomic_DNA"/>
</dbReference>
<proteinExistence type="predicted"/>
<keyword evidence="1" id="KW-0812">Transmembrane</keyword>
<comment type="caution">
    <text evidence="3">The sequence shown here is derived from an EMBL/GenBank/DDBJ whole genome shotgun (WGS) entry which is preliminary data.</text>
</comment>
<organism evidence="3 4">
    <name type="scientific">Candidatus Aeolococcus gillhamiae</name>
    <dbReference type="NCBI Taxonomy" id="3127015"/>
    <lineage>
        <taxon>Bacteria</taxon>
        <taxon>Bacillati</taxon>
        <taxon>Candidatus Dormiibacterota</taxon>
        <taxon>Candidatus Dormibacteria</taxon>
        <taxon>Candidatus Aeolococcales</taxon>
        <taxon>Candidatus Aeolococcaceae</taxon>
        <taxon>Candidatus Aeolococcus</taxon>
    </lineage>
</organism>
<dbReference type="AlphaFoldDB" id="A0A2W5Z7D5"/>
<accession>A0A2W5Z7D5</accession>
<dbReference type="Proteomes" id="UP000248724">
    <property type="component" value="Unassembled WGS sequence"/>
</dbReference>
<evidence type="ECO:0000313" key="5">
    <source>
        <dbReference type="Proteomes" id="UP000606991"/>
    </source>
</evidence>
<dbReference type="RefSeq" id="WP_337310309.1">
    <property type="nucleotide sequence ID" value="NZ_JAEKNS010000059.1"/>
</dbReference>
<reference evidence="2 5" key="3">
    <citation type="submission" date="2020-10" db="EMBL/GenBank/DDBJ databases">
        <title>Ca. Dormibacterota MAGs.</title>
        <authorList>
            <person name="Montgomery K."/>
        </authorList>
    </citation>
    <scope>NUCLEOTIDE SEQUENCE [LARGE SCALE GENOMIC DNA]</scope>
    <source>
        <strain evidence="2">SC8812_S17_18</strain>
    </source>
</reference>
<protein>
    <submittedName>
        <fullName evidence="3">Uncharacterized protein</fullName>
    </submittedName>
</protein>
<reference evidence="3" key="2">
    <citation type="submission" date="2018-05" db="EMBL/GenBank/DDBJ databases">
        <authorList>
            <person name="Ferrari B."/>
        </authorList>
    </citation>
    <scope>NUCLEOTIDE SEQUENCE</scope>
    <source>
        <strain evidence="3">RRmetagenome_bin12</strain>
    </source>
</reference>
<evidence type="ECO:0000313" key="3">
    <source>
        <dbReference type="EMBL" id="PZR79937.1"/>
    </source>
</evidence>
<feature type="transmembrane region" description="Helical" evidence="1">
    <location>
        <begin position="80"/>
        <end position="98"/>
    </location>
</feature>
<reference evidence="3 4" key="1">
    <citation type="journal article" date="2017" name="Nature">
        <title>Atmospheric trace gases support primary production in Antarctic desert surface soil.</title>
        <authorList>
            <person name="Ji M."/>
            <person name="Greening C."/>
            <person name="Vanwonterghem I."/>
            <person name="Carere C.R."/>
            <person name="Bay S.K."/>
            <person name="Steen J.A."/>
            <person name="Montgomery K."/>
            <person name="Lines T."/>
            <person name="Beardall J."/>
            <person name="van Dorst J."/>
            <person name="Snape I."/>
            <person name="Stott M.B."/>
            <person name="Hugenholtz P."/>
            <person name="Ferrari B.C."/>
        </authorList>
    </citation>
    <scope>NUCLEOTIDE SEQUENCE [LARGE SCALE GENOMIC DNA]</scope>
    <source>
        <strain evidence="3">RRmetagenome_bin12</strain>
    </source>
</reference>
<name>A0A2W5Z7D5_9BACT</name>
<keyword evidence="1" id="KW-1133">Transmembrane helix</keyword>
<dbReference type="EMBL" id="JAEKNS010000059">
    <property type="protein sequence ID" value="MBJ7594267.1"/>
    <property type="molecule type" value="Genomic_DNA"/>
</dbReference>
<feature type="transmembrane region" description="Helical" evidence="1">
    <location>
        <begin position="46"/>
        <end position="68"/>
    </location>
</feature>
<accession>A0A934JSM4</accession>
<gene>
    <name evidence="3" type="ORF">DLM65_09430</name>
    <name evidence="2" type="ORF">JF886_05275</name>
</gene>
<sequence>MRWRRLLFGAAWVGMSIAVAVVGGVPDLGRSIDLVTGDVTSASESAFIVLLCWLGVVVLAIAGVLSLLPATRLPRQRTRARSLVVLALGLTLLGMGVVRQETGYRVCCSDPATAQQAEHLVH</sequence>
<evidence type="ECO:0000313" key="2">
    <source>
        <dbReference type="EMBL" id="MBJ7594267.1"/>
    </source>
</evidence>
<keyword evidence="1" id="KW-0472">Membrane</keyword>
<evidence type="ECO:0000313" key="4">
    <source>
        <dbReference type="Proteomes" id="UP000248724"/>
    </source>
</evidence>
<evidence type="ECO:0000256" key="1">
    <source>
        <dbReference type="SAM" id="Phobius"/>
    </source>
</evidence>
<dbReference type="Proteomes" id="UP000606991">
    <property type="component" value="Unassembled WGS sequence"/>
</dbReference>